<sequence length="67" mass="7907">MHQVHVSLPVKTYRKMTFQTIIFETLPLRATTYPTMAIWTVTFQGITFFRRWPCQEPTRVSIGTMTL</sequence>
<dbReference type="EMBL" id="GBIH01001076">
    <property type="protein sequence ID" value="JAC93634.1"/>
    <property type="molecule type" value="mRNA"/>
</dbReference>
<evidence type="ECO:0000313" key="1">
    <source>
        <dbReference type="EMBL" id="JAC93634.1"/>
    </source>
</evidence>
<accession>A0A090XBQ0</accession>
<name>A0A090XBQ0_IXORI</name>
<organism evidence="1">
    <name type="scientific">Ixodes ricinus</name>
    <name type="common">Common tick</name>
    <name type="synonym">Acarus ricinus</name>
    <dbReference type="NCBI Taxonomy" id="34613"/>
    <lineage>
        <taxon>Eukaryota</taxon>
        <taxon>Metazoa</taxon>
        <taxon>Ecdysozoa</taxon>
        <taxon>Arthropoda</taxon>
        <taxon>Chelicerata</taxon>
        <taxon>Arachnida</taxon>
        <taxon>Acari</taxon>
        <taxon>Parasitiformes</taxon>
        <taxon>Ixodida</taxon>
        <taxon>Ixodoidea</taxon>
        <taxon>Ixodidae</taxon>
        <taxon>Ixodinae</taxon>
        <taxon>Ixodes</taxon>
    </lineage>
</organism>
<dbReference type="AlphaFoldDB" id="A0A090XBQ0"/>
<proteinExistence type="evidence at transcript level"/>
<reference evidence="1" key="1">
    <citation type="journal article" date="2015" name="PLoS Negl. Trop. Dis.">
        <title>Deep Sequencing Analysis of the Ixodes ricinus Haemocytome.</title>
        <authorList>
            <person name="Kotsyfakis M."/>
            <person name="Kopacek P."/>
            <person name="Franta Z."/>
            <person name="Pedra J.H."/>
            <person name="Ribeiro J.M."/>
        </authorList>
    </citation>
    <scope>NUCLEOTIDE SEQUENCE</scope>
</reference>
<protein>
    <submittedName>
        <fullName evidence="1">Uncharacterized protein</fullName>
    </submittedName>
</protein>